<dbReference type="AlphaFoldDB" id="A0A2P2PAC1"/>
<protein>
    <submittedName>
        <fullName evidence="1">Uncharacterized protein</fullName>
    </submittedName>
</protein>
<accession>A0A2P2PAC1</accession>
<sequence length="53" mass="6286">MAAMNKIEHLKNHVLSYFSITGMESLKTIPNPKYLVYYCFSFSFSFFKYVSVY</sequence>
<proteinExistence type="predicted"/>
<reference evidence="1" key="1">
    <citation type="submission" date="2018-02" db="EMBL/GenBank/DDBJ databases">
        <title>Rhizophora mucronata_Transcriptome.</title>
        <authorList>
            <person name="Meera S.P."/>
            <person name="Sreeshan A."/>
            <person name="Augustine A."/>
        </authorList>
    </citation>
    <scope>NUCLEOTIDE SEQUENCE</scope>
    <source>
        <tissue evidence="1">Leaf</tissue>
    </source>
</reference>
<organism evidence="1">
    <name type="scientific">Rhizophora mucronata</name>
    <name type="common">Asiatic mangrove</name>
    <dbReference type="NCBI Taxonomy" id="61149"/>
    <lineage>
        <taxon>Eukaryota</taxon>
        <taxon>Viridiplantae</taxon>
        <taxon>Streptophyta</taxon>
        <taxon>Embryophyta</taxon>
        <taxon>Tracheophyta</taxon>
        <taxon>Spermatophyta</taxon>
        <taxon>Magnoliopsida</taxon>
        <taxon>eudicotyledons</taxon>
        <taxon>Gunneridae</taxon>
        <taxon>Pentapetalae</taxon>
        <taxon>rosids</taxon>
        <taxon>fabids</taxon>
        <taxon>Malpighiales</taxon>
        <taxon>Rhizophoraceae</taxon>
        <taxon>Rhizophora</taxon>
    </lineage>
</organism>
<dbReference type="EMBL" id="GGEC01071173">
    <property type="protein sequence ID" value="MBX51657.1"/>
    <property type="molecule type" value="Transcribed_RNA"/>
</dbReference>
<evidence type="ECO:0000313" key="1">
    <source>
        <dbReference type="EMBL" id="MBX51657.1"/>
    </source>
</evidence>
<name>A0A2P2PAC1_RHIMU</name>